<dbReference type="InterPro" id="IPR050173">
    <property type="entry name" value="ABC_transporter_C-like"/>
</dbReference>
<keyword evidence="7" id="KW-0067">ATP-binding</keyword>
<keyword evidence="5 12" id="KW-0812">Transmembrane</keyword>
<comment type="subcellular location">
    <subcellularLocation>
        <location evidence="1">Membrane</location>
        <topology evidence="1">Multi-pass membrane protein</topology>
    </subcellularLocation>
</comment>
<dbReference type="InterPro" id="IPR027417">
    <property type="entry name" value="P-loop_NTPase"/>
</dbReference>
<keyword evidence="4" id="KW-0813">Transport</keyword>
<evidence type="ECO:0000256" key="8">
    <source>
        <dbReference type="ARBA" id="ARBA00022989"/>
    </source>
</evidence>
<comment type="similarity">
    <text evidence="2">Belongs to the ABC transporter superfamily. ABCC family. Conjugate transporter (TC 3.A.1.208) subfamily.</text>
</comment>
<dbReference type="Pfam" id="PF00664">
    <property type="entry name" value="ABC_membrane"/>
    <property type="match status" value="1"/>
</dbReference>
<dbReference type="PROSITE" id="PS50929">
    <property type="entry name" value="ABC_TM1F"/>
    <property type="match status" value="1"/>
</dbReference>
<evidence type="ECO:0000256" key="2">
    <source>
        <dbReference type="ARBA" id="ARBA00009726"/>
    </source>
</evidence>
<dbReference type="SMART" id="SM00382">
    <property type="entry name" value="AAA"/>
    <property type="match status" value="2"/>
</dbReference>
<dbReference type="InterPro" id="IPR011527">
    <property type="entry name" value="ABC1_TM_dom"/>
</dbReference>
<feature type="transmembrane region" description="Helical" evidence="12">
    <location>
        <begin position="297"/>
        <end position="321"/>
    </location>
</feature>
<evidence type="ECO:0000256" key="4">
    <source>
        <dbReference type="ARBA" id="ARBA00022448"/>
    </source>
</evidence>
<dbReference type="CDD" id="cd03250">
    <property type="entry name" value="ABCC_MRP_domain1"/>
    <property type="match status" value="1"/>
</dbReference>
<dbReference type="InterPro" id="IPR036640">
    <property type="entry name" value="ABC1_TM_sf"/>
</dbReference>
<dbReference type="Gene3D" id="1.20.1560.10">
    <property type="entry name" value="ABC transporter type 1, transmembrane domain"/>
    <property type="match status" value="2"/>
</dbReference>
<dbReference type="Gramene" id="rna-AYBTSS11_LOCUS23491">
    <property type="protein sequence ID" value="CAJ1971490.1"/>
    <property type="gene ID" value="gene-AYBTSS11_LOCUS23491"/>
</dbReference>
<dbReference type="PROSITE" id="PS50893">
    <property type="entry name" value="ABC_TRANSPORTER_2"/>
    <property type="match status" value="2"/>
</dbReference>
<accession>A0AA86SZK0</accession>
<dbReference type="FunFam" id="3.40.50.300:FF:000508">
    <property type="entry name" value="ABC transporter C family member 5"/>
    <property type="match status" value="1"/>
</dbReference>
<name>A0AA86SZK0_9FABA</name>
<dbReference type="InterPro" id="IPR003439">
    <property type="entry name" value="ABC_transporter-like_ATP-bd"/>
</dbReference>
<keyword evidence="8 12" id="KW-1133">Transmembrane helix</keyword>
<dbReference type="InterPro" id="IPR017871">
    <property type="entry name" value="ABC_transporter-like_CS"/>
</dbReference>
<feature type="domain" description="ABC transporter" evidence="13">
    <location>
        <begin position="1"/>
        <end position="223"/>
    </location>
</feature>
<dbReference type="FunFam" id="3.40.50.300:FF:000163">
    <property type="entry name" value="Multidrug resistance-associated protein member 4"/>
    <property type="match status" value="1"/>
</dbReference>
<dbReference type="PANTHER" id="PTHR24223:SF181">
    <property type="entry name" value="ABC TRANSPORTER C FAMILY MEMBER 3"/>
    <property type="match status" value="1"/>
</dbReference>
<gene>
    <name evidence="15" type="ORF">AYBTSS11_LOCUS23491</name>
</gene>
<dbReference type="Gene3D" id="3.40.50.300">
    <property type="entry name" value="P-loop containing nucleotide triphosphate hydrolases"/>
    <property type="match status" value="2"/>
</dbReference>
<feature type="transmembrane region" description="Helical" evidence="12">
    <location>
        <begin position="516"/>
        <end position="536"/>
    </location>
</feature>
<feature type="compositionally biased region" description="Basic and acidic residues" evidence="11">
    <location>
        <begin position="268"/>
        <end position="278"/>
    </location>
</feature>
<evidence type="ECO:0000256" key="1">
    <source>
        <dbReference type="ARBA" id="ARBA00004141"/>
    </source>
</evidence>
<keyword evidence="9 12" id="KW-0472">Membrane</keyword>
<dbReference type="GO" id="GO:0008559">
    <property type="term" value="F:ABC-type xenobiotic transporter activity"/>
    <property type="evidence" value="ECO:0007669"/>
    <property type="project" value="UniProtKB-EC"/>
</dbReference>
<evidence type="ECO:0000313" key="15">
    <source>
        <dbReference type="EMBL" id="CAJ1971490.1"/>
    </source>
</evidence>
<comment type="catalytic activity">
    <reaction evidence="10">
        <text>ATP + H2O + xenobioticSide 1 = ADP + phosphate + xenobioticSide 2.</text>
        <dbReference type="EC" id="7.6.2.2"/>
    </reaction>
</comment>
<evidence type="ECO:0000256" key="10">
    <source>
        <dbReference type="ARBA" id="ARBA00034018"/>
    </source>
</evidence>
<dbReference type="InterPro" id="IPR003593">
    <property type="entry name" value="AAA+_ATPase"/>
</dbReference>
<dbReference type="Proteomes" id="UP001189624">
    <property type="component" value="Chromosome 8"/>
</dbReference>
<feature type="domain" description="ABC transmembrane type-1" evidence="14">
    <location>
        <begin position="313"/>
        <end position="568"/>
    </location>
</feature>
<dbReference type="GO" id="GO:0016020">
    <property type="term" value="C:membrane"/>
    <property type="evidence" value="ECO:0007669"/>
    <property type="project" value="UniProtKB-SubCell"/>
</dbReference>
<dbReference type="Pfam" id="PF00005">
    <property type="entry name" value="ABC_tran"/>
    <property type="match status" value="2"/>
</dbReference>
<feature type="region of interest" description="Disordered" evidence="11">
    <location>
        <begin position="263"/>
        <end position="285"/>
    </location>
</feature>
<dbReference type="CDD" id="cd18580">
    <property type="entry name" value="ABC_6TM_ABCC_D2"/>
    <property type="match status" value="1"/>
</dbReference>
<evidence type="ECO:0000256" key="5">
    <source>
        <dbReference type="ARBA" id="ARBA00022692"/>
    </source>
</evidence>
<dbReference type="PANTHER" id="PTHR24223">
    <property type="entry name" value="ATP-BINDING CASSETTE SUB-FAMILY C"/>
    <property type="match status" value="1"/>
</dbReference>
<keyword evidence="16" id="KW-1185">Reference proteome</keyword>
<evidence type="ECO:0000256" key="12">
    <source>
        <dbReference type="SAM" id="Phobius"/>
    </source>
</evidence>
<evidence type="ECO:0000256" key="9">
    <source>
        <dbReference type="ARBA" id="ARBA00023136"/>
    </source>
</evidence>
<dbReference type="FunFam" id="1.20.1560.10:FF:000300">
    <property type="entry name" value="Putative MRP-like ABC transporter"/>
    <property type="match status" value="1"/>
</dbReference>
<sequence>MGLEQNYNTYQSSPNPTLQNINLKVFHGMRVAVCGTVGSGKSTLLSCVLGEVPKISGLLKLCGTKAYVTQSPWIQSGKIEENILFGKQMDREKYEKVLEACSLKKDLEILSFGDQTIIGERGINLSGGQKQRIQIARALYQDADIYLFDDPFSAVDAHTGSHLFKECLLGLLSSKTVVYVTHQVEFLPAADLILVMKDGKITQSGKYADLLESGADFMELVGAHKKALSTLDSLDGSTMSNEISTLEHDVNVSGPQGFKEEEAIEDEQNGKTDNKSERNGQLVQEEEREKGRVGFSVYWKCITTAYGGALVPFILLAQILFQALQIGSNYWMAWATPISTDVEPPVNGTTLIVVYVSLAIGSSLCILVRAMLLVTAGYKTATVLFNKMHFCIFRAPMSFFDSTPCGRILNRASTDQSELDTDIRYQIASFAFVTIQLLGIIQFYTASARELSRLVGVCKAPIIQHFSETISGTSTIRSFDQQTRFQETNMKLTDAYSRPKFNIAGAMEWLCFRLDMLSSIIFAFSLIFLISIPPGFIDPDLAGLAVTYGLNLNTVQAWMIWNLCNMENKIISVERILQYTCIPSEPPLVVDENRPDPSWPSIAEVDIQDLQVRYAPHLPLVLRGLTCKLHGGLKTGIVGRTGSGKSTLIQTLFRIVEPAVGKVMIDNINISSIGLHDLRSTLSIIPQDPTMFEGTIRSNLDPLEEYTDEQIWEALDKCQLGDEVRKKEGKLDSRVSENGENWSMGQRQLVCLGRVLLKKSKLLVLDEATASVDTATDNLIQQTVRQHFSDSTVITIAHRLIEEYDTPTRLLENKSSSFAQLVTEYTLRTNSSFEKSNDH</sequence>
<protein>
    <recommendedName>
        <fullName evidence="3">ABC-type xenobiotic transporter</fullName>
        <ecNumber evidence="3">7.6.2.2</ecNumber>
    </recommendedName>
</protein>
<dbReference type="SUPFAM" id="SSF90123">
    <property type="entry name" value="ABC transporter transmembrane region"/>
    <property type="match status" value="1"/>
</dbReference>
<evidence type="ECO:0000256" key="11">
    <source>
        <dbReference type="SAM" id="MobiDB-lite"/>
    </source>
</evidence>
<dbReference type="PROSITE" id="PS00211">
    <property type="entry name" value="ABC_TRANSPORTER_1"/>
    <property type="match status" value="1"/>
</dbReference>
<dbReference type="GO" id="GO:0016887">
    <property type="term" value="F:ATP hydrolysis activity"/>
    <property type="evidence" value="ECO:0007669"/>
    <property type="project" value="InterPro"/>
</dbReference>
<evidence type="ECO:0000256" key="3">
    <source>
        <dbReference type="ARBA" id="ARBA00012191"/>
    </source>
</evidence>
<reference evidence="15" key="1">
    <citation type="submission" date="2023-10" db="EMBL/GenBank/DDBJ databases">
        <authorList>
            <person name="Domelevo Entfellner J.-B."/>
        </authorList>
    </citation>
    <scope>NUCLEOTIDE SEQUENCE</scope>
</reference>
<feature type="transmembrane region" description="Helical" evidence="12">
    <location>
        <begin position="352"/>
        <end position="378"/>
    </location>
</feature>
<evidence type="ECO:0000256" key="7">
    <source>
        <dbReference type="ARBA" id="ARBA00022840"/>
    </source>
</evidence>
<dbReference type="SUPFAM" id="SSF52540">
    <property type="entry name" value="P-loop containing nucleoside triphosphate hydrolases"/>
    <property type="match status" value="2"/>
</dbReference>
<dbReference type="GO" id="GO:0005524">
    <property type="term" value="F:ATP binding"/>
    <property type="evidence" value="ECO:0007669"/>
    <property type="project" value="UniProtKB-KW"/>
</dbReference>
<evidence type="ECO:0000256" key="6">
    <source>
        <dbReference type="ARBA" id="ARBA00022741"/>
    </source>
</evidence>
<evidence type="ECO:0000259" key="14">
    <source>
        <dbReference type="PROSITE" id="PS50929"/>
    </source>
</evidence>
<organism evidence="15 16">
    <name type="scientific">Sphenostylis stenocarpa</name>
    <dbReference type="NCBI Taxonomy" id="92480"/>
    <lineage>
        <taxon>Eukaryota</taxon>
        <taxon>Viridiplantae</taxon>
        <taxon>Streptophyta</taxon>
        <taxon>Embryophyta</taxon>
        <taxon>Tracheophyta</taxon>
        <taxon>Spermatophyta</taxon>
        <taxon>Magnoliopsida</taxon>
        <taxon>eudicotyledons</taxon>
        <taxon>Gunneridae</taxon>
        <taxon>Pentapetalae</taxon>
        <taxon>rosids</taxon>
        <taxon>fabids</taxon>
        <taxon>Fabales</taxon>
        <taxon>Fabaceae</taxon>
        <taxon>Papilionoideae</taxon>
        <taxon>50 kb inversion clade</taxon>
        <taxon>NPAAA clade</taxon>
        <taxon>indigoferoid/millettioid clade</taxon>
        <taxon>Phaseoleae</taxon>
        <taxon>Sphenostylis</taxon>
    </lineage>
</organism>
<keyword evidence="6" id="KW-0547">Nucleotide-binding</keyword>
<evidence type="ECO:0000259" key="13">
    <source>
        <dbReference type="PROSITE" id="PS50893"/>
    </source>
</evidence>
<dbReference type="EMBL" id="OY731405">
    <property type="protein sequence ID" value="CAJ1971490.1"/>
    <property type="molecule type" value="Genomic_DNA"/>
</dbReference>
<feature type="domain" description="ABC transporter" evidence="13">
    <location>
        <begin position="605"/>
        <end position="839"/>
    </location>
</feature>
<dbReference type="InterPro" id="IPR044726">
    <property type="entry name" value="ABCC_6TM_D2"/>
</dbReference>
<dbReference type="AlphaFoldDB" id="A0AA86SZK0"/>
<evidence type="ECO:0000313" key="16">
    <source>
        <dbReference type="Proteomes" id="UP001189624"/>
    </source>
</evidence>
<proteinExistence type="inferred from homology"/>
<dbReference type="EC" id="7.6.2.2" evidence="3"/>
<dbReference type="CDD" id="cd03244">
    <property type="entry name" value="ABCC_MRP_domain2"/>
    <property type="match status" value="1"/>
</dbReference>